<dbReference type="Gramene" id="TraesCS4A03G0566500.1">
    <property type="protein sequence ID" value="TraesCS4A03G0566500.1.CDS1"/>
    <property type="gene ID" value="TraesCS4A03G0566500"/>
</dbReference>
<dbReference type="Gramene" id="TraesCLE_scaffold_149384_01G000100.1">
    <property type="protein sequence ID" value="TraesCLE_scaffold_149384_01G000100.1"/>
    <property type="gene ID" value="TraesCLE_scaffold_149384_01G000100"/>
</dbReference>
<dbReference type="Gramene" id="TraesROB_scaffold_150717_01G000100.1">
    <property type="protein sequence ID" value="TraesROB_scaffold_150717_01G000100.1"/>
    <property type="gene ID" value="TraesROB_scaffold_150717_01G000100"/>
</dbReference>
<protein>
    <submittedName>
        <fullName evidence="2">Uncharacterized protein</fullName>
    </submittedName>
</protein>
<keyword evidence="3" id="KW-1185">Reference proteome</keyword>
<feature type="region of interest" description="Disordered" evidence="1">
    <location>
        <begin position="1"/>
        <end position="28"/>
    </location>
</feature>
<dbReference type="Gramene" id="TraesLDM4A03G02114970.1">
    <property type="protein sequence ID" value="TraesLDM4A03G02114970.1.CDS1"/>
    <property type="gene ID" value="TraesLDM4A03G02114970"/>
</dbReference>
<sequence length="179" mass="19126">MSPSDGGADPSSGAGCGNQGEGEEINVDYHHRQVAGEQPTVVVAFRLATEKSWSGGVSKRMQLASPLPAARRSSPAFSFSPFSSPSFFPFSMFFHLRLPLCRLSLCSSASMEIAAPRVPSPVRLRSRFDARRPRLPCLLPLAPHRGASWMPSRSSRGTRGAALPSLNGCFAVVVSPIAD</sequence>
<reference evidence="2" key="1">
    <citation type="submission" date="2018-08" db="EMBL/GenBank/DDBJ databases">
        <authorList>
            <person name="Rossello M."/>
        </authorList>
    </citation>
    <scope>NUCLEOTIDE SEQUENCE [LARGE SCALE GENOMIC DNA]</scope>
    <source>
        <strain evidence="2">cv. Chinese Spring</strain>
    </source>
</reference>
<dbReference type="Gramene" id="TraesARI4A03G02153760.1">
    <property type="protein sequence ID" value="TraesARI4A03G02153760.1.CDS1"/>
    <property type="gene ID" value="TraesARI4A03G02153760"/>
</dbReference>
<dbReference type="Gramene" id="TraesCAD_scaffold_008615_01G000100.1">
    <property type="protein sequence ID" value="TraesCAD_scaffold_008615_01G000100.1"/>
    <property type="gene ID" value="TraesCAD_scaffold_008615_01G000100"/>
</dbReference>
<dbReference type="Gramene" id="TraesNOR4A03G02138270.2">
    <property type="protein sequence ID" value="TraesNOR4A03G02138270.2.CDS1"/>
    <property type="gene ID" value="TraesNOR4A03G02138270"/>
</dbReference>
<dbReference type="Gramene" id="TraesJUL4A03G02135500.1">
    <property type="protein sequence ID" value="TraesJUL4A03G02135500.1.CDS1"/>
    <property type="gene ID" value="TraesJUL4A03G02135500"/>
</dbReference>
<organism evidence="2">
    <name type="scientific">Triticum aestivum</name>
    <name type="common">Wheat</name>
    <dbReference type="NCBI Taxonomy" id="4565"/>
    <lineage>
        <taxon>Eukaryota</taxon>
        <taxon>Viridiplantae</taxon>
        <taxon>Streptophyta</taxon>
        <taxon>Embryophyta</taxon>
        <taxon>Tracheophyta</taxon>
        <taxon>Spermatophyta</taxon>
        <taxon>Magnoliopsida</taxon>
        <taxon>Liliopsida</taxon>
        <taxon>Poales</taxon>
        <taxon>Poaceae</taxon>
        <taxon>BOP clade</taxon>
        <taxon>Pooideae</taxon>
        <taxon>Triticodae</taxon>
        <taxon>Triticeae</taxon>
        <taxon>Triticinae</taxon>
        <taxon>Triticum</taxon>
    </lineage>
</organism>
<dbReference type="OMA" id="EINVDYH"/>
<reference evidence="2" key="2">
    <citation type="submission" date="2018-10" db="UniProtKB">
        <authorList>
            <consortium name="EnsemblPlants"/>
        </authorList>
    </citation>
    <scope>IDENTIFICATION</scope>
</reference>
<evidence type="ECO:0000313" key="2">
    <source>
        <dbReference type="EnsemblPlants" id="TraesCS4A02G212700.1.cds1"/>
    </source>
</evidence>
<proteinExistence type="predicted"/>
<feature type="compositionally biased region" description="Low complexity" evidence="1">
    <location>
        <begin position="1"/>
        <end position="13"/>
    </location>
</feature>
<name>A0A3B6HYV1_WHEAT</name>
<dbReference type="Gramene" id="TraesSYM4A03G02143830.1">
    <property type="protein sequence ID" value="TraesSYM4A03G02143830.1.CDS1"/>
    <property type="gene ID" value="TraesSYM4A03G02143830"/>
</dbReference>
<dbReference type="Gramene" id="TraesJAG4A03G02117390.2">
    <property type="protein sequence ID" value="TraesJAG4A03G02117390.2.CDS1"/>
    <property type="gene ID" value="TraesJAG4A03G02117390"/>
</dbReference>
<dbReference type="OrthoDB" id="10561326at2759"/>
<accession>A0A3B6HYV1</accession>
<evidence type="ECO:0000256" key="1">
    <source>
        <dbReference type="SAM" id="MobiDB-lite"/>
    </source>
</evidence>
<dbReference type="Gramene" id="TraesCS4A02G212700.1">
    <property type="protein sequence ID" value="TraesCS4A02G212700.1.cds1"/>
    <property type="gene ID" value="TraesCS4A02G212700"/>
</dbReference>
<evidence type="ECO:0000313" key="3">
    <source>
        <dbReference type="Proteomes" id="UP000019116"/>
    </source>
</evidence>
<dbReference type="Gramene" id="TraesSTA4A03G02112910.1">
    <property type="protein sequence ID" value="TraesSTA4A03G02112910.1.CDS1"/>
    <property type="gene ID" value="TraesSTA4A03G02112910"/>
</dbReference>
<dbReference type="EnsemblPlants" id="TraesCS4A02G212700.1">
    <property type="protein sequence ID" value="TraesCS4A02G212700.1.cds1"/>
    <property type="gene ID" value="TraesCS4A02G212700"/>
</dbReference>
<dbReference type="Proteomes" id="UP000019116">
    <property type="component" value="Chromosome 4A"/>
</dbReference>
<dbReference type="AlphaFoldDB" id="A0A3B6HYV1"/>